<dbReference type="Pfam" id="PF00565">
    <property type="entry name" value="SNase"/>
    <property type="match status" value="1"/>
</dbReference>
<dbReference type="Proteomes" id="UP001272940">
    <property type="component" value="Unassembled WGS sequence"/>
</dbReference>
<proteinExistence type="predicted"/>
<dbReference type="Pfam" id="PF05901">
    <property type="entry name" value="Excalibur"/>
    <property type="match status" value="1"/>
</dbReference>
<dbReference type="EMBL" id="JAMYEC010000016">
    <property type="protein sequence ID" value="MDX2336513.1"/>
    <property type="molecule type" value="Genomic_DNA"/>
</dbReference>
<dbReference type="InterPro" id="IPR016071">
    <property type="entry name" value="Staphylococal_nuclease_OB-fold"/>
</dbReference>
<dbReference type="Gene3D" id="2.40.50.90">
    <property type="match status" value="1"/>
</dbReference>
<feature type="signal peptide" evidence="1">
    <location>
        <begin position="1"/>
        <end position="25"/>
    </location>
</feature>
<dbReference type="SMART" id="SM00318">
    <property type="entry name" value="SNc"/>
    <property type="match status" value="1"/>
</dbReference>
<gene>
    <name evidence="3" type="ORF">NJD11_16375</name>
</gene>
<dbReference type="PANTHER" id="PTHR12302">
    <property type="entry name" value="EBNA2 BINDING PROTEIN P100"/>
    <property type="match status" value="1"/>
</dbReference>
<organism evidence="3 4">
    <name type="scientific">Brevundimonas vesicularis</name>
    <name type="common">Pseudomonas vesicularis</name>
    <dbReference type="NCBI Taxonomy" id="41276"/>
    <lineage>
        <taxon>Bacteria</taxon>
        <taxon>Pseudomonadati</taxon>
        <taxon>Pseudomonadota</taxon>
        <taxon>Alphaproteobacteria</taxon>
        <taxon>Caulobacterales</taxon>
        <taxon>Caulobacteraceae</taxon>
        <taxon>Brevundimonas</taxon>
    </lineage>
</organism>
<feature type="domain" description="TNase-like" evidence="2">
    <location>
        <begin position="53"/>
        <end position="174"/>
    </location>
</feature>
<evidence type="ECO:0000313" key="4">
    <source>
        <dbReference type="Proteomes" id="UP001272940"/>
    </source>
</evidence>
<dbReference type="InterPro" id="IPR002071">
    <property type="entry name" value="Thermonucl_AS"/>
</dbReference>
<reference evidence="3 4" key="1">
    <citation type="journal article" date="2023" name="FEMS Microbes">
        <title>Whole genomes of deep-sea sponge-associated bacteria exhibit high novel natural product potential.</title>
        <authorList>
            <person name="Hesketh-Best P.J."/>
            <person name="January G.G."/>
            <person name="Koch M.J."/>
            <person name="Warburton P.J."/>
            <person name="Howell K.L."/>
            <person name="Upton M."/>
        </authorList>
    </citation>
    <scope>NUCLEOTIDE SEQUENCE [LARGE SCALE GENOMIC DNA]</scope>
    <source>
        <strain evidence="3 4">PC206-O</strain>
    </source>
</reference>
<protein>
    <submittedName>
        <fullName evidence="3">Thermonuclease family protein</fullName>
    </submittedName>
</protein>
<sequence length="269" mass="29479">MQITTNTLKPFLRLPMFLLALASLAVSGCDQIGVVAQKTTDLIGISPRSEPAVTFRARVVGVTDGDTLTVLDESNQQHTIRLAEIDAPERGQPWGARAKQTLSSLVFGKMVSLQQTDTDRYDRVVARVFADGEDINRAMVGQGAAWAYRRYLNDQTLIAVEANARRDRLGLWSLSDGETVEPWEWRKGKREGDGNIPTDGARGVRSLVAPRQSVVTEPANGRFSCSGKRYCRQMSSCAEAHFYLRQCGVASLDGNSDGEPCEMLCGTAH</sequence>
<dbReference type="InterPro" id="IPR035437">
    <property type="entry name" value="SNase_OB-fold_sf"/>
</dbReference>
<dbReference type="SUPFAM" id="SSF50199">
    <property type="entry name" value="Staphylococcal nuclease"/>
    <property type="match status" value="1"/>
</dbReference>
<accession>A0ABU4KU01</accession>
<keyword evidence="1" id="KW-0732">Signal</keyword>
<dbReference type="PROSITE" id="PS01123">
    <property type="entry name" value="TNASE_1"/>
    <property type="match status" value="1"/>
</dbReference>
<evidence type="ECO:0000256" key="1">
    <source>
        <dbReference type="SAM" id="SignalP"/>
    </source>
</evidence>
<keyword evidence="4" id="KW-1185">Reference proteome</keyword>
<name>A0ABU4KU01_BREVE</name>
<dbReference type="PANTHER" id="PTHR12302:SF26">
    <property type="entry name" value="BLR1266 PROTEIN"/>
    <property type="match status" value="1"/>
</dbReference>
<dbReference type="RefSeq" id="WP_319078806.1">
    <property type="nucleotide sequence ID" value="NZ_JAMYEC010000016.1"/>
</dbReference>
<dbReference type="PROSITE" id="PS50830">
    <property type="entry name" value="TNASE_3"/>
    <property type="match status" value="1"/>
</dbReference>
<comment type="caution">
    <text evidence="3">The sequence shown here is derived from an EMBL/GenBank/DDBJ whole genome shotgun (WGS) entry which is preliminary data.</text>
</comment>
<evidence type="ECO:0000259" key="2">
    <source>
        <dbReference type="PROSITE" id="PS50830"/>
    </source>
</evidence>
<feature type="chain" id="PRO_5046040209" evidence="1">
    <location>
        <begin position="26"/>
        <end position="269"/>
    </location>
</feature>
<evidence type="ECO:0000313" key="3">
    <source>
        <dbReference type="EMBL" id="MDX2336513.1"/>
    </source>
</evidence>
<dbReference type="InterPro" id="IPR008613">
    <property type="entry name" value="Excalibur_Ca-bd_domain"/>
</dbReference>